<evidence type="ECO:0000313" key="15">
    <source>
        <dbReference type="Proteomes" id="UP000198287"/>
    </source>
</evidence>
<dbReference type="EMBL" id="LNIX01000017">
    <property type="protein sequence ID" value="OXA45726.1"/>
    <property type="molecule type" value="Genomic_DNA"/>
</dbReference>
<protein>
    <recommendedName>
        <fullName evidence="3">vitamin-K-epoxide reductase (warfarin-sensitive)</fullName>
        <ecNumber evidence="3">1.17.4.4</ecNumber>
    </recommendedName>
</protein>
<dbReference type="AlphaFoldDB" id="A0A226DNC1"/>
<organism evidence="14 15">
    <name type="scientific">Folsomia candida</name>
    <name type="common">Springtail</name>
    <dbReference type="NCBI Taxonomy" id="158441"/>
    <lineage>
        <taxon>Eukaryota</taxon>
        <taxon>Metazoa</taxon>
        <taxon>Ecdysozoa</taxon>
        <taxon>Arthropoda</taxon>
        <taxon>Hexapoda</taxon>
        <taxon>Collembola</taxon>
        <taxon>Entomobryomorpha</taxon>
        <taxon>Isotomoidea</taxon>
        <taxon>Isotomidae</taxon>
        <taxon>Proisotominae</taxon>
        <taxon>Folsomia</taxon>
    </lineage>
</organism>
<dbReference type="InterPro" id="IPR042406">
    <property type="entry name" value="VKORC1/VKORC1L1"/>
</dbReference>
<dbReference type="SMART" id="SM00756">
    <property type="entry name" value="VKc"/>
    <property type="match status" value="1"/>
</dbReference>
<dbReference type="InterPro" id="IPR012932">
    <property type="entry name" value="VKOR"/>
</dbReference>
<dbReference type="EC" id="1.17.4.4" evidence="3"/>
<evidence type="ECO:0000256" key="4">
    <source>
        <dbReference type="ARBA" id="ARBA00022692"/>
    </source>
</evidence>
<gene>
    <name evidence="14" type="ORF">Fcan01_19554</name>
</gene>
<dbReference type="GO" id="GO:0047057">
    <property type="term" value="F:vitamin-K-epoxide reductase (warfarin-sensitive) activity"/>
    <property type="evidence" value="ECO:0007669"/>
    <property type="project" value="UniProtKB-EC"/>
</dbReference>
<dbReference type="PANTHER" id="PTHR14519:SF8">
    <property type="entry name" value="VITAMIN K EPOXIDE REDUCTASE COMPLEX SUBUNIT 1"/>
    <property type="match status" value="1"/>
</dbReference>
<proteinExistence type="inferred from homology"/>
<dbReference type="GO" id="GO:0005789">
    <property type="term" value="C:endoplasmic reticulum membrane"/>
    <property type="evidence" value="ECO:0007669"/>
    <property type="project" value="UniProtKB-SubCell"/>
</dbReference>
<evidence type="ECO:0000256" key="2">
    <source>
        <dbReference type="ARBA" id="ARBA00006214"/>
    </source>
</evidence>
<evidence type="ECO:0000256" key="10">
    <source>
        <dbReference type="ARBA" id="ARBA00023157"/>
    </source>
</evidence>
<comment type="similarity">
    <text evidence="2">Belongs to the VKOR family.</text>
</comment>
<evidence type="ECO:0000256" key="3">
    <source>
        <dbReference type="ARBA" id="ARBA00012278"/>
    </source>
</evidence>
<dbReference type="GO" id="GO:0048038">
    <property type="term" value="F:quinone binding"/>
    <property type="evidence" value="ECO:0007669"/>
    <property type="project" value="UniProtKB-KW"/>
</dbReference>
<evidence type="ECO:0000256" key="12">
    <source>
        <dbReference type="SAM" id="Phobius"/>
    </source>
</evidence>
<name>A0A226DNC1_FOLCA</name>
<evidence type="ECO:0000256" key="11">
    <source>
        <dbReference type="ARBA" id="ARBA00023284"/>
    </source>
</evidence>
<dbReference type="Pfam" id="PF07884">
    <property type="entry name" value="VKOR"/>
    <property type="match status" value="1"/>
</dbReference>
<dbReference type="CDD" id="cd12917">
    <property type="entry name" value="VKOR_euk"/>
    <property type="match status" value="1"/>
</dbReference>
<keyword evidence="10" id="KW-1015">Disulfide bond</keyword>
<keyword evidence="15" id="KW-1185">Reference proteome</keyword>
<dbReference type="Gene3D" id="1.20.1440.130">
    <property type="entry name" value="VKOR domain"/>
    <property type="match status" value="1"/>
</dbReference>
<evidence type="ECO:0000313" key="14">
    <source>
        <dbReference type="EMBL" id="OXA45726.1"/>
    </source>
</evidence>
<keyword evidence="5" id="KW-0874">Quinone</keyword>
<comment type="subcellular location">
    <subcellularLocation>
        <location evidence="1">Endoplasmic reticulum membrane</location>
        <topology evidence="1">Multi-pass membrane protein</topology>
    </subcellularLocation>
</comment>
<keyword evidence="8" id="KW-0560">Oxidoreductase</keyword>
<dbReference type="STRING" id="158441.A0A226DNC1"/>
<dbReference type="OrthoDB" id="17010at2759"/>
<keyword evidence="11" id="KW-0676">Redox-active center</keyword>
<dbReference type="InterPro" id="IPR038354">
    <property type="entry name" value="VKOR_sf"/>
</dbReference>
<keyword evidence="6" id="KW-0256">Endoplasmic reticulum</keyword>
<evidence type="ECO:0000256" key="9">
    <source>
        <dbReference type="ARBA" id="ARBA00023136"/>
    </source>
</evidence>
<accession>A0A226DNC1</accession>
<evidence type="ECO:0000256" key="5">
    <source>
        <dbReference type="ARBA" id="ARBA00022719"/>
    </source>
</evidence>
<feature type="domain" description="Vitamin K epoxide reductase" evidence="13">
    <location>
        <begin position="9"/>
        <end position="143"/>
    </location>
</feature>
<evidence type="ECO:0000256" key="8">
    <source>
        <dbReference type="ARBA" id="ARBA00023002"/>
    </source>
</evidence>
<dbReference type="PANTHER" id="PTHR14519">
    <property type="entry name" value="VITAMIN K EPOXIDE REDUCTASE COMPLEX, SUBUNIT 1"/>
    <property type="match status" value="1"/>
</dbReference>
<evidence type="ECO:0000256" key="6">
    <source>
        <dbReference type="ARBA" id="ARBA00022824"/>
    </source>
</evidence>
<dbReference type="GO" id="GO:0042373">
    <property type="term" value="P:vitamin K metabolic process"/>
    <property type="evidence" value="ECO:0007669"/>
    <property type="project" value="InterPro"/>
</dbReference>
<keyword evidence="4 12" id="KW-0812">Transmembrane</keyword>
<evidence type="ECO:0000256" key="7">
    <source>
        <dbReference type="ARBA" id="ARBA00022989"/>
    </source>
</evidence>
<comment type="caution">
    <text evidence="14">The sequence shown here is derived from an EMBL/GenBank/DDBJ whole genome shotgun (WGS) entry which is preliminary data.</text>
</comment>
<sequence>MVKKVEIMGSSYARATGALSLVGFALSAYALYVEISKANDPSYTAMCDIAARISCSLVFTSEYGTGFGLVSKILGPDSFLNQPNGIIPHPLVALGGLVLGISGIVMSIYLGYALFIVLQDACVVCISTYLVNIGLFICSLRTYRAVMSRSKAKTTKSQPTKKQKRT</sequence>
<feature type="transmembrane region" description="Helical" evidence="12">
    <location>
        <begin position="121"/>
        <end position="143"/>
    </location>
</feature>
<keyword evidence="9 12" id="KW-0472">Membrane</keyword>
<feature type="transmembrane region" description="Helical" evidence="12">
    <location>
        <begin position="91"/>
        <end position="115"/>
    </location>
</feature>
<keyword evidence="7 12" id="KW-1133">Transmembrane helix</keyword>
<feature type="transmembrane region" description="Helical" evidence="12">
    <location>
        <begin position="49"/>
        <end position="70"/>
    </location>
</feature>
<reference evidence="14 15" key="1">
    <citation type="submission" date="2015-12" db="EMBL/GenBank/DDBJ databases">
        <title>The genome of Folsomia candida.</title>
        <authorList>
            <person name="Faddeeva A."/>
            <person name="Derks M.F."/>
            <person name="Anvar Y."/>
            <person name="Smit S."/>
            <person name="Van Straalen N."/>
            <person name="Roelofs D."/>
        </authorList>
    </citation>
    <scope>NUCLEOTIDE SEQUENCE [LARGE SCALE GENOMIC DNA]</scope>
    <source>
        <strain evidence="14 15">VU population</strain>
        <tissue evidence="14">Whole body</tissue>
    </source>
</reference>
<evidence type="ECO:0000256" key="1">
    <source>
        <dbReference type="ARBA" id="ARBA00004477"/>
    </source>
</evidence>
<dbReference type="Proteomes" id="UP000198287">
    <property type="component" value="Unassembled WGS sequence"/>
</dbReference>
<dbReference type="OMA" id="PWTRWAF"/>
<evidence type="ECO:0000259" key="13">
    <source>
        <dbReference type="SMART" id="SM00756"/>
    </source>
</evidence>